<dbReference type="AlphaFoldDB" id="A0A3M2L7A4"/>
<protein>
    <submittedName>
        <fullName evidence="2">Uncharacterized protein</fullName>
    </submittedName>
</protein>
<proteinExistence type="predicted"/>
<gene>
    <name evidence="2" type="ORF">EBN03_09650</name>
</gene>
<sequence length="271" mass="31108">MTRVRRFWIEFDPQECSDARFRQGVGVSGFDVRDCLSMVVDLFPDRVLPPVHRITADISLAEPLSGGRRYLGVPVWRGVWYPPVNLGTGPTRSIDRRGAPRDYPTPVTQSSPRRAGENMCTKATWWDEIPRIDGLRWPLVDMHRSVYGRGIRLSAPALRDFCAADPTYGDMVREALDFMIAWHPTPDEWFDPTETRFADQRDLEEYLRAFRDYLSGTRPEPIYPPGSEPLSPEDAWLEARGRLVFTRREPVDAPDSERFSPGTQPRLPECE</sequence>
<feature type="region of interest" description="Disordered" evidence="1">
    <location>
        <begin position="247"/>
        <end position="271"/>
    </location>
</feature>
<organism evidence="2 3">
    <name type="scientific">Nocardia stercoris</name>
    <dbReference type="NCBI Taxonomy" id="2483361"/>
    <lineage>
        <taxon>Bacteria</taxon>
        <taxon>Bacillati</taxon>
        <taxon>Actinomycetota</taxon>
        <taxon>Actinomycetes</taxon>
        <taxon>Mycobacteriales</taxon>
        <taxon>Nocardiaceae</taxon>
        <taxon>Nocardia</taxon>
    </lineage>
</organism>
<evidence type="ECO:0000256" key="1">
    <source>
        <dbReference type="SAM" id="MobiDB-lite"/>
    </source>
</evidence>
<reference evidence="2 3" key="1">
    <citation type="submission" date="2018-10" db="EMBL/GenBank/DDBJ databases">
        <title>Isolation from cow dung.</title>
        <authorList>
            <person name="Ling L."/>
        </authorList>
    </citation>
    <scope>NUCLEOTIDE SEQUENCE [LARGE SCALE GENOMIC DNA]</scope>
    <source>
        <strain evidence="2 3">NEAU-LL90</strain>
    </source>
</reference>
<dbReference type="EMBL" id="RFFH01000003">
    <property type="protein sequence ID" value="RMI33407.1"/>
    <property type="molecule type" value="Genomic_DNA"/>
</dbReference>
<feature type="compositionally biased region" description="Basic and acidic residues" evidence="1">
    <location>
        <begin position="247"/>
        <end position="258"/>
    </location>
</feature>
<evidence type="ECO:0000313" key="2">
    <source>
        <dbReference type="EMBL" id="RMI33407.1"/>
    </source>
</evidence>
<feature type="region of interest" description="Disordered" evidence="1">
    <location>
        <begin position="91"/>
        <end position="114"/>
    </location>
</feature>
<evidence type="ECO:0000313" key="3">
    <source>
        <dbReference type="Proteomes" id="UP000279275"/>
    </source>
</evidence>
<accession>A0A3M2L7A4</accession>
<dbReference type="Proteomes" id="UP000279275">
    <property type="component" value="Unassembled WGS sequence"/>
</dbReference>
<comment type="caution">
    <text evidence="2">The sequence shown here is derived from an EMBL/GenBank/DDBJ whole genome shotgun (WGS) entry which is preliminary data.</text>
</comment>
<keyword evidence="3" id="KW-1185">Reference proteome</keyword>
<name>A0A3M2L7A4_9NOCA</name>